<organism evidence="2 3">
    <name type="scientific">Mya arenaria</name>
    <name type="common">Soft-shell clam</name>
    <dbReference type="NCBI Taxonomy" id="6604"/>
    <lineage>
        <taxon>Eukaryota</taxon>
        <taxon>Metazoa</taxon>
        <taxon>Spiralia</taxon>
        <taxon>Lophotrochozoa</taxon>
        <taxon>Mollusca</taxon>
        <taxon>Bivalvia</taxon>
        <taxon>Autobranchia</taxon>
        <taxon>Heteroconchia</taxon>
        <taxon>Euheterodonta</taxon>
        <taxon>Imparidentia</taxon>
        <taxon>Neoheterodontei</taxon>
        <taxon>Myida</taxon>
        <taxon>Myoidea</taxon>
        <taxon>Myidae</taxon>
        <taxon>Mya</taxon>
    </lineage>
</organism>
<keyword evidence="3" id="KW-1185">Reference proteome</keyword>
<reference evidence="2" key="1">
    <citation type="submission" date="2022-11" db="EMBL/GenBank/DDBJ databases">
        <title>Centuries of genome instability and evolution in soft-shell clam transmissible cancer (bioRxiv).</title>
        <authorList>
            <person name="Hart S.F.M."/>
            <person name="Yonemitsu M.A."/>
            <person name="Giersch R.M."/>
            <person name="Beal B.F."/>
            <person name="Arriagada G."/>
            <person name="Davis B.W."/>
            <person name="Ostrander E.A."/>
            <person name="Goff S.P."/>
            <person name="Metzger M.J."/>
        </authorList>
    </citation>
    <scope>NUCLEOTIDE SEQUENCE</scope>
    <source>
        <strain evidence="2">MELC-2E11</strain>
        <tissue evidence="2">Siphon/mantle</tissue>
    </source>
</reference>
<proteinExistence type="predicted"/>
<dbReference type="EMBL" id="CP111024">
    <property type="protein sequence ID" value="WAR24650.1"/>
    <property type="molecule type" value="Genomic_DNA"/>
</dbReference>
<protein>
    <recommendedName>
        <fullName evidence="4">SAM domain-containing protein</fullName>
    </recommendedName>
</protein>
<accession>A0ABY7FR12</accession>
<gene>
    <name evidence="2" type="ORF">MAR_038319</name>
</gene>
<sequence length="111" mass="12671">MPAQPPRQQPRSRPTSSRPAEKFIPEHEIEIPGNGSLHDFTADDMSTFLRYLGVDERIVAHVHKKGLDGYKFSKLKDSDLEVLGMKNPVICHFRDRSIKEKGGKKKLPFML</sequence>
<evidence type="ECO:0000313" key="3">
    <source>
        <dbReference type="Proteomes" id="UP001164746"/>
    </source>
</evidence>
<feature type="compositionally biased region" description="Low complexity" evidence="1">
    <location>
        <begin position="9"/>
        <end position="18"/>
    </location>
</feature>
<dbReference type="Proteomes" id="UP001164746">
    <property type="component" value="Chromosome 13"/>
</dbReference>
<evidence type="ECO:0000313" key="2">
    <source>
        <dbReference type="EMBL" id="WAR24650.1"/>
    </source>
</evidence>
<feature type="region of interest" description="Disordered" evidence="1">
    <location>
        <begin position="1"/>
        <end position="24"/>
    </location>
</feature>
<evidence type="ECO:0008006" key="4">
    <source>
        <dbReference type="Google" id="ProtNLM"/>
    </source>
</evidence>
<name>A0ABY7FR12_MYAAR</name>
<evidence type="ECO:0000256" key="1">
    <source>
        <dbReference type="SAM" id="MobiDB-lite"/>
    </source>
</evidence>